<organism evidence="2 3">
    <name type="scientific">Edhazardia aedis (strain USNM 41457)</name>
    <name type="common">Microsporidian parasite</name>
    <dbReference type="NCBI Taxonomy" id="1003232"/>
    <lineage>
        <taxon>Eukaryota</taxon>
        <taxon>Fungi</taxon>
        <taxon>Fungi incertae sedis</taxon>
        <taxon>Microsporidia</taxon>
        <taxon>Edhazardia</taxon>
    </lineage>
</organism>
<sequence length="216" mass="24926">MKTLKNEYMEEEKDEANSIQNEFELKSIKSSDSIGLDDSFNRRNEGVIEFGYNDDMSDLTSRNQKIISRRSSSCDESSNFEEIFEINDNKRLIVAKDGVKFETLSLLNIYGKVILFWPLSLVITMVTLGITPIVIFIALLIACIACLVNELLYFTYKNMNDYLRLNILIFSYMIVIMIVRLAASKSLNIIDQLLWPSDYNENSMFLYVNEILDDGQ</sequence>
<accession>J9DAB9</accession>
<name>J9DAB9_EDHAE</name>
<feature type="transmembrane region" description="Helical" evidence="1">
    <location>
        <begin position="109"/>
        <end position="127"/>
    </location>
</feature>
<evidence type="ECO:0000256" key="1">
    <source>
        <dbReference type="SAM" id="Phobius"/>
    </source>
</evidence>
<protein>
    <submittedName>
        <fullName evidence="2">Uncharacterized protein</fullName>
    </submittedName>
</protein>
<dbReference type="AlphaFoldDB" id="J9DAB9"/>
<comment type="caution">
    <text evidence="2">The sequence shown here is derived from an EMBL/GenBank/DDBJ whole genome shotgun (WGS) entry which is preliminary data.</text>
</comment>
<dbReference type="Proteomes" id="UP000003163">
    <property type="component" value="Unassembled WGS sequence"/>
</dbReference>
<gene>
    <name evidence="2" type="ORF">EDEG_01324</name>
</gene>
<keyword evidence="3" id="KW-1185">Reference proteome</keyword>
<dbReference type="HOGENOM" id="CLU_1277593_0_0_1"/>
<proteinExistence type="predicted"/>
<dbReference type="VEuPathDB" id="MicrosporidiaDB:EDEG_01324"/>
<reference evidence="3" key="2">
    <citation type="submission" date="2015-07" db="EMBL/GenBank/DDBJ databases">
        <title>Contrasting host-pathogen interactions and genome evolution in two generalist and specialist microsporidian pathogens of mosquitoes.</title>
        <authorList>
            <consortium name="The Broad Institute Genomics Platform"/>
            <consortium name="The Broad Institute Genome Sequencing Center for Infectious Disease"/>
            <person name="Cuomo C.A."/>
            <person name="Sanscrainte N.D."/>
            <person name="Goldberg J.M."/>
            <person name="Heiman D."/>
            <person name="Young S."/>
            <person name="Zeng Q."/>
            <person name="Becnel J.J."/>
            <person name="Birren B.W."/>
        </authorList>
    </citation>
    <scope>NUCLEOTIDE SEQUENCE [LARGE SCALE GENOMIC DNA]</scope>
    <source>
        <strain evidence="3">USNM 41457</strain>
    </source>
</reference>
<feature type="transmembrane region" description="Helical" evidence="1">
    <location>
        <begin position="133"/>
        <end position="153"/>
    </location>
</feature>
<keyword evidence="1" id="KW-0812">Transmembrane</keyword>
<keyword evidence="1" id="KW-1133">Transmembrane helix</keyword>
<feature type="transmembrane region" description="Helical" evidence="1">
    <location>
        <begin position="165"/>
        <end position="183"/>
    </location>
</feature>
<evidence type="ECO:0000313" key="2">
    <source>
        <dbReference type="EMBL" id="EJW04454.1"/>
    </source>
</evidence>
<dbReference type="EMBL" id="AFBI03000018">
    <property type="protein sequence ID" value="EJW04454.1"/>
    <property type="molecule type" value="Genomic_DNA"/>
</dbReference>
<keyword evidence="1" id="KW-0472">Membrane</keyword>
<dbReference type="InParanoid" id="J9DAB9"/>
<reference evidence="2 3" key="1">
    <citation type="submission" date="2011-08" db="EMBL/GenBank/DDBJ databases">
        <authorList>
            <person name="Liu Z.J."/>
            <person name="Shi F.L."/>
            <person name="Lu J.Q."/>
            <person name="Li M."/>
            <person name="Wang Z.L."/>
        </authorList>
    </citation>
    <scope>NUCLEOTIDE SEQUENCE [LARGE SCALE GENOMIC DNA]</scope>
    <source>
        <strain evidence="2 3">USNM 41457</strain>
    </source>
</reference>
<evidence type="ECO:0000313" key="3">
    <source>
        <dbReference type="Proteomes" id="UP000003163"/>
    </source>
</evidence>